<dbReference type="Pfam" id="PF00641">
    <property type="entry name" value="Zn_ribbon_RanBP"/>
    <property type="match status" value="1"/>
</dbReference>
<sequence>MEEKKEMEDKWICSSCTLLNDPAVQFCVACETKKGQNDSSTSSGEDSSKDFAEHYFQYWNDNLDADDEGD</sequence>
<dbReference type="OrthoDB" id="6396543at2759"/>
<dbReference type="AlphaFoldDB" id="E9H073"/>
<feature type="domain" description="RanBP2-type" evidence="5">
    <location>
        <begin position="7"/>
        <end position="36"/>
    </location>
</feature>
<gene>
    <name evidence="7" type="ORF">DAPPUDRAFT_323919</name>
    <name evidence="6" type="ORF">DAPPUDRAFT_343614</name>
</gene>
<evidence type="ECO:0000313" key="6">
    <source>
        <dbReference type="EMBL" id="EFX60465.1"/>
    </source>
</evidence>
<dbReference type="InterPro" id="IPR001876">
    <property type="entry name" value="Znf_RanBP2"/>
</dbReference>
<dbReference type="KEGG" id="dpx:DAPPUDRAFT_323919"/>
<evidence type="ECO:0000256" key="4">
    <source>
        <dbReference type="PROSITE-ProRule" id="PRU00322"/>
    </source>
</evidence>
<organism evidence="7 8">
    <name type="scientific">Daphnia pulex</name>
    <name type="common">Water flea</name>
    <dbReference type="NCBI Taxonomy" id="6669"/>
    <lineage>
        <taxon>Eukaryota</taxon>
        <taxon>Metazoa</taxon>
        <taxon>Ecdysozoa</taxon>
        <taxon>Arthropoda</taxon>
        <taxon>Crustacea</taxon>
        <taxon>Branchiopoda</taxon>
        <taxon>Diplostraca</taxon>
        <taxon>Cladocera</taxon>
        <taxon>Anomopoda</taxon>
        <taxon>Daphniidae</taxon>
        <taxon>Daphnia</taxon>
    </lineage>
</organism>
<evidence type="ECO:0000313" key="8">
    <source>
        <dbReference type="Proteomes" id="UP000000305"/>
    </source>
</evidence>
<dbReference type="SMART" id="SM00547">
    <property type="entry name" value="ZnF_RBZ"/>
    <property type="match status" value="1"/>
</dbReference>
<dbReference type="SUPFAM" id="SSF90209">
    <property type="entry name" value="Ran binding protein zinc finger-like"/>
    <property type="match status" value="1"/>
</dbReference>
<reference evidence="7 8" key="1">
    <citation type="journal article" date="2011" name="Science">
        <title>The ecoresponsive genome of Daphnia pulex.</title>
        <authorList>
            <person name="Colbourne J.K."/>
            <person name="Pfrender M.E."/>
            <person name="Gilbert D."/>
            <person name="Thomas W.K."/>
            <person name="Tucker A."/>
            <person name="Oakley T.H."/>
            <person name="Tokishita S."/>
            <person name="Aerts A."/>
            <person name="Arnold G.J."/>
            <person name="Basu M.K."/>
            <person name="Bauer D.J."/>
            <person name="Caceres C.E."/>
            <person name="Carmel L."/>
            <person name="Casola C."/>
            <person name="Choi J.H."/>
            <person name="Detter J.C."/>
            <person name="Dong Q."/>
            <person name="Dusheyko S."/>
            <person name="Eads B.D."/>
            <person name="Frohlich T."/>
            <person name="Geiler-Samerotte K.A."/>
            <person name="Gerlach D."/>
            <person name="Hatcher P."/>
            <person name="Jogdeo S."/>
            <person name="Krijgsveld J."/>
            <person name="Kriventseva E.V."/>
            <person name="Kultz D."/>
            <person name="Laforsch C."/>
            <person name="Lindquist E."/>
            <person name="Lopez J."/>
            <person name="Manak J.R."/>
            <person name="Muller J."/>
            <person name="Pangilinan J."/>
            <person name="Patwardhan R.P."/>
            <person name="Pitluck S."/>
            <person name="Pritham E.J."/>
            <person name="Rechtsteiner A."/>
            <person name="Rho M."/>
            <person name="Rogozin I.B."/>
            <person name="Sakarya O."/>
            <person name="Salamov A."/>
            <person name="Schaack S."/>
            <person name="Shapiro H."/>
            <person name="Shiga Y."/>
            <person name="Skalitzky C."/>
            <person name="Smith Z."/>
            <person name="Souvorov A."/>
            <person name="Sung W."/>
            <person name="Tang Z."/>
            <person name="Tsuchiya D."/>
            <person name="Tu H."/>
            <person name="Vos H."/>
            <person name="Wang M."/>
            <person name="Wolf Y.I."/>
            <person name="Yamagata H."/>
            <person name="Yamada T."/>
            <person name="Ye Y."/>
            <person name="Shaw J.R."/>
            <person name="Andrews J."/>
            <person name="Crease T.J."/>
            <person name="Tang H."/>
            <person name="Lucas S.M."/>
            <person name="Robertson H.M."/>
            <person name="Bork P."/>
            <person name="Koonin E.V."/>
            <person name="Zdobnov E.M."/>
            <person name="Grigoriev I.V."/>
            <person name="Lynch M."/>
            <person name="Boore J.L."/>
        </authorList>
    </citation>
    <scope>NUCLEOTIDE SEQUENCE [LARGE SCALE GENOMIC DNA]</scope>
</reference>
<evidence type="ECO:0000256" key="2">
    <source>
        <dbReference type="ARBA" id="ARBA00022771"/>
    </source>
</evidence>
<name>E9H073_DAPPU</name>
<evidence type="ECO:0000256" key="1">
    <source>
        <dbReference type="ARBA" id="ARBA00022723"/>
    </source>
</evidence>
<proteinExistence type="predicted"/>
<keyword evidence="3" id="KW-0862">Zinc</keyword>
<keyword evidence="8" id="KW-1185">Reference proteome</keyword>
<dbReference type="PROSITE" id="PS01358">
    <property type="entry name" value="ZF_RANBP2_1"/>
    <property type="match status" value="1"/>
</dbReference>
<evidence type="ECO:0000313" key="7">
    <source>
        <dbReference type="EMBL" id="EFX74749.1"/>
    </source>
</evidence>
<keyword evidence="1" id="KW-0479">Metal-binding</keyword>
<keyword evidence="2 4" id="KW-0863">Zinc-finger</keyword>
<dbReference type="InterPro" id="IPR036443">
    <property type="entry name" value="Znf_RanBP2_sf"/>
</dbReference>
<dbReference type="Gene3D" id="4.10.1060.10">
    <property type="entry name" value="Zinc finger, RanBP2-type"/>
    <property type="match status" value="1"/>
</dbReference>
<dbReference type="EMBL" id="GL736337">
    <property type="protein sequence ID" value="EFX60465.1"/>
    <property type="molecule type" value="Genomic_DNA"/>
</dbReference>
<evidence type="ECO:0000256" key="3">
    <source>
        <dbReference type="ARBA" id="ARBA00022833"/>
    </source>
</evidence>
<evidence type="ECO:0000259" key="5">
    <source>
        <dbReference type="PROSITE" id="PS50199"/>
    </source>
</evidence>
<dbReference type="PROSITE" id="PS50199">
    <property type="entry name" value="ZF_RANBP2_2"/>
    <property type="match status" value="1"/>
</dbReference>
<dbReference type="Proteomes" id="UP000000305">
    <property type="component" value="Unassembled WGS sequence"/>
</dbReference>
<dbReference type="EMBL" id="GL732580">
    <property type="protein sequence ID" value="EFX74749.1"/>
    <property type="molecule type" value="Genomic_DNA"/>
</dbReference>
<accession>E9H073</accession>
<dbReference type="HOGENOM" id="CLU_2760389_0_0_1"/>
<protein>
    <recommendedName>
        <fullName evidence="5">RanBP2-type domain-containing protein</fullName>
    </recommendedName>
</protein>
<dbReference type="KEGG" id="dpx:DAPPUDRAFT_343614"/>
<dbReference type="GO" id="GO:0008270">
    <property type="term" value="F:zinc ion binding"/>
    <property type="evidence" value="ECO:0007669"/>
    <property type="project" value="UniProtKB-KW"/>
</dbReference>